<evidence type="ECO:0000313" key="7">
    <source>
        <dbReference type="Proteomes" id="UP000315648"/>
    </source>
</evidence>
<dbReference type="PROSITE" id="PS50932">
    <property type="entry name" value="HTH_LACI_2"/>
    <property type="match status" value="1"/>
</dbReference>
<dbReference type="Pfam" id="PF00356">
    <property type="entry name" value="LacI"/>
    <property type="match status" value="1"/>
</dbReference>
<accession>A0A556QSD6</accession>
<sequence>MSNRVTIRDIAAKADVHFTTVALALRDSPRISEARRKSIQKLATKMGYSPDPMLSALNAYRQTRRRPIYQATIAWINNWPERGFLRSNDDFRDYHDGIKERAAELGYEVEEFWMRGKDLSFAKLGRILKARNIQGMILAPQPEPHTEIDFDFSEFSAVSLSYSLRNPALHVVTNHHFRSMLLLMQNLDRLGYRKVGLAVHPSWSEKVGHGWFGGVLTAKELITSGMKILPVKLFGLDDVKAWMKKEQPDVIVSHKQFYEQLLEMGIRMPKDVGFANLSVPSSSPEISGITQNSPHIGRKAVDVLVDMLHRGERGVPDMPLHLLVDGVWVPGKTLRPQKTLSTS</sequence>
<evidence type="ECO:0000256" key="1">
    <source>
        <dbReference type="ARBA" id="ARBA00022491"/>
    </source>
</evidence>
<dbReference type="Gene3D" id="3.40.50.2300">
    <property type="match status" value="2"/>
</dbReference>
<comment type="caution">
    <text evidence="6">The sequence shown here is derived from an EMBL/GenBank/DDBJ whole genome shotgun (WGS) entry which is preliminary data.</text>
</comment>
<keyword evidence="1" id="KW-0678">Repressor</keyword>
<keyword evidence="4" id="KW-0804">Transcription</keyword>
<dbReference type="EMBL" id="VMBG01000001">
    <property type="protein sequence ID" value="TSJ79542.1"/>
    <property type="molecule type" value="Genomic_DNA"/>
</dbReference>
<dbReference type="SUPFAM" id="SSF47413">
    <property type="entry name" value="lambda repressor-like DNA-binding domains"/>
    <property type="match status" value="1"/>
</dbReference>
<dbReference type="InterPro" id="IPR010982">
    <property type="entry name" value="Lambda_DNA-bd_dom_sf"/>
</dbReference>
<evidence type="ECO:0000256" key="2">
    <source>
        <dbReference type="ARBA" id="ARBA00023015"/>
    </source>
</evidence>
<dbReference type="SUPFAM" id="SSF53822">
    <property type="entry name" value="Periplasmic binding protein-like I"/>
    <property type="match status" value="1"/>
</dbReference>
<keyword evidence="2" id="KW-0805">Transcription regulation</keyword>
<dbReference type="CDD" id="cd01392">
    <property type="entry name" value="HTH_LacI"/>
    <property type="match status" value="1"/>
</dbReference>
<name>A0A556QSD6_9BACT</name>
<dbReference type="RefSeq" id="WP_144230083.1">
    <property type="nucleotide sequence ID" value="NZ_CBCRVV010000015.1"/>
</dbReference>
<evidence type="ECO:0000256" key="3">
    <source>
        <dbReference type="ARBA" id="ARBA00023125"/>
    </source>
</evidence>
<dbReference type="PANTHER" id="PTHR30146:SF148">
    <property type="entry name" value="HTH-TYPE TRANSCRIPTIONAL REPRESSOR PURR-RELATED"/>
    <property type="match status" value="1"/>
</dbReference>
<reference evidence="6 7" key="1">
    <citation type="submission" date="2019-07" db="EMBL/GenBank/DDBJ databases">
        <title>Description of 53C-WASEF.</title>
        <authorList>
            <person name="Pitt A."/>
            <person name="Hahn M.W."/>
        </authorList>
    </citation>
    <scope>NUCLEOTIDE SEQUENCE [LARGE SCALE GENOMIC DNA]</scope>
    <source>
        <strain evidence="6 7">53C-WASEF</strain>
    </source>
</reference>
<gene>
    <name evidence="6" type="ORF">FPL22_09730</name>
</gene>
<organism evidence="6 7">
    <name type="scientific">Rariglobus hedericola</name>
    <dbReference type="NCBI Taxonomy" id="2597822"/>
    <lineage>
        <taxon>Bacteria</taxon>
        <taxon>Pseudomonadati</taxon>
        <taxon>Verrucomicrobiota</taxon>
        <taxon>Opitutia</taxon>
        <taxon>Opitutales</taxon>
        <taxon>Opitutaceae</taxon>
        <taxon>Rariglobus</taxon>
    </lineage>
</organism>
<dbReference type="InterPro" id="IPR000843">
    <property type="entry name" value="HTH_LacI"/>
</dbReference>
<feature type="domain" description="HTH lacI-type" evidence="5">
    <location>
        <begin position="5"/>
        <end position="59"/>
    </location>
</feature>
<dbReference type="SMART" id="SM00354">
    <property type="entry name" value="HTH_LACI"/>
    <property type="match status" value="1"/>
</dbReference>
<dbReference type="AlphaFoldDB" id="A0A556QSD6"/>
<dbReference type="PANTHER" id="PTHR30146">
    <property type="entry name" value="LACI-RELATED TRANSCRIPTIONAL REPRESSOR"/>
    <property type="match status" value="1"/>
</dbReference>
<dbReference type="InterPro" id="IPR028082">
    <property type="entry name" value="Peripla_BP_I"/>
</dbReference>
<protein>
    <submittedName>
        <fullName evidence="6">LacI family transcriptional regulator</fullName>
    </submittedName>
</protein>
<dbReference type="Proteomes" id="UP000315648">
    <property type="component" value="Unassembled WGS sequence"/>
</dbReference>
<dbReference type="OrthoDB" id="183213at2"/>
<evidence type="ECO:0000259" key="5">
    <source>
        <dbReference type="PROSITE" id="PS50932"/>
    </source>
</evidence>
<keyword evidence="7" id="KW-1185">Reference proteome</keyword>
<dbReference type="Gene3D" id="1.10.260.40">
    <property type="entry name" value="lambda repressor-like DNA-binding domains"/>
    <property type="match status" value="1"/>
</dbReference>
<dbReference type="GO" id="GO:0003700">
    <property type="term" value="F:DNA-binding transcription factor activity"/>
    <property type="evidence" value="ECO:0007669"/>
    <property type="project" value="TreeGrafter"/>
</dbReference>
<dbReference type="GO" id="GO:0000976">
    <property type="term" value="F:transcription cis-regulatory region binding"/>
    <property type="evidence" value="ECO:0007669"/>
    <property type="project" value="TreeGrafter"/>
</dbReference>
<evidence type="ECO:0000256" key="4">
    <source>
        <dbReference type="ARBA" id="ARBA00023163"/>
    </source>
</evidence>
<keyword evidence="3" id="KW-0238">DNA-binding</keyword>
<evidence type="ECO:0000313" key="6">
    <source>
        <dbReference type="EMBL" id="TSJ79542.1"/>
    </source>
</evidence>
<proteinExistence type="predicted"/>